<sequence length="171" mass="18801">MSGCSLRTGCGTNKFIENLGCATEWKFTFSRVIGDGKRGSLYLGAAGVGGWGKSLSSAGISQPEGVVTLTVEDGGAEYLTRQKRSRILNKQTYVHLIRNRLVRMSPRFFSPMRIISHKGHIPTLIDNNCGLVRSPCELGHLQTGPVTRNNRPAHMIHSTRQFGLRRHAQGP</sequence>
<comment type="caution">
    <text evidence="1">The sequence shown here is derived from an EMBL/GenBank/DDBJ whole genome shotgun (WGS) entry which is preliminary data.</text>
</comment>
<organism evidence="1 2">
    <name type="scientific">Ziziphus jujuba var. spinosa</name>
    <dbReference type="NCBI Taxonomy" id="714518"/>
    <lineage>
        <taxon>Eukaryota</taxon>
        <taxon>Viridiplantae</taxon>
        <taxon>Streptophyta</taxon>
        <taxon>Embryophyta</taxon>
        <taxon>Tracheophyta</taxon>
        <taxon>Spermatophyta</taxon>
        <taxon>Magnoliopsida</taxon>
        <taxon>eudicotyledons</taxon>
        <taxon>Gunneridae</taxon>
        <taxon>Pentapetalae</taxon>
        <taxon>rosids</taxon>
        <taxon>fabids</taxon>
        <taxon>Rosales</taxon>
        <taxon>Rhamnaceae</taxon>
        <taxon>Paliureae</taxon>
        <taxon>Ziziphus</taxon>
    </lineage>
</organism>
<protein>
    <submittedName>
        <fullName evidence="1">Uncharacterized protein</fullName>
    </submittedName>
</protein>
<dbReference type="EMBL" id="JAEACU010000002">
    <property type="protein sequence ID" value="KAH7543673.1"/>
    <property type="molecule type" value="Genomic_DNA"/>
</dbReference>
<accession>A0A978VXX8</accession>
<gene>
    <name evidence="1" type="ORF">FEM48_Zijuj02G0210200</name>
</gene>
<name>A0A978VXX8_ZIZJJ</name>
<dbReference type="Proteomes" id="UP000813462">
    <property type="component" value="Unassembled WGS sequence"/>
</dbReference>
<evidence type="ECO:0000313" key="1">
    <source>
        <dbReference type="EMBL" id="KAH7543673.1"/>
    </source>
</evidence>
<dbReference type="AlphaFoldDB" id="A0A978VXX8"/>
<reference evidence="1" key="1">
    <citation type="journal article" date="2021" name="Front. Plant Sci.">
        <title>Chromosome-Scale Genome Assembly for Chinese Sour Jujube and Insights Into Its Genome Evolution and Domestication Signature.</title>
        <authorList>
            <person name="Shen L.-Y."/>
            <person name="Luo H."/>
            <person name="Wang X.-L."/>
            <person name="Wang X.-M."/>
            <person name="Qiu X.-J."/>
            <person name="Liu H."/>
            <person name="Zhou S.-S."/>
            <person name="Jia K.-H."/>
            <person name="Nie S."/>
            <person name="Bao Y.-T."/>
            <person name="Zhang R.-G."/>
            <person name="Yun Q.-Z."/>
            <person name="Chai Y.-H."/>
            <person name="Lu J.-Y."/>
            <person name="Li Y."/>
            <person name="Zhao S.-W."/>
            <person name="Mao J.-F."/>
            <person name="Jia S.-G."/>
            <person name="Mao Y.-M."/>
        </authorList>
    </citation>
    <scope>NUCLEOTIDE SEQUENCE</scope>
    <source>
        <strain evidence="1">AT0</strain>
        <tissue evidence="1">Leaf</tissue>
    </source>
</reference>
<evidence type="ECO:0000313" key="2">
    <source>
        <dbReference type="Proteomes" id="UP000813462"/>
    </source>
</evidence>
<proteinExistence type="predicted"/>